<comment type="caution">
    <text evidence="1">The sequence shown here is derived from an EMBL/GenBank/DDBJ whole genome shotgun (WGS) entry which is preliminary data.</text>
</comment>
<dbReference type="GO" id="GO:0016052">
    <property type="term" value="P:carbohydrate catabolic process"/>
    <property type="evidence" value="ECO:0007669"/>
    <property type="project" value="TreeGrafter"/>
</dbReference>
<dbReference type="Gene3D" id="3.20.20.70">
    <property type="entry name" value="Aldolase class I"/>
    <property type="match status" value="1"/>
</dbReference>
<feature type="non-terminal residue" evidence="1">
    <location>
        <position position="1"/>
    </location>
</feature>
<accession>X1MKC1</accession>
<dbReference type="EMBL" id="BARV01020812">
    <property type="protein sequence ID" value="GAI18481.1"/>
    <property type="molecule type" value="Genomic_DNA"/>
</dbReference>
<dbReference type="GO" id="GO:0004139">
    <property type="term" value="F:deoxyribose-phosphate aldolase activity"/>
    <property type="evidence" value="ECO:0007669"/>
    <property type="project" value="InterPro"/>
</dbReference>
<gene>
    <name evidence="1" type="ORF">S06H3_34637</name>
</gene>
<proteinExistence type="predicted"/>
<protein>
    <recommendedName>
        <fullName evidence="2">Deoxyribose-phosphate aldolase</fullName>
    </recommendedName>
</protein>
<dbReference type="GO" id="GO:0005737">
    <property type="term" value="C:cytoplasm"/>
    <property type="evidence" value="ECO:0007669"/>
    <property type="project" value="InterPro"/>
</dbReference>
<dbReference type="SUPFAM" id="SSF51569">
    <property type="entry name" value="Aldolase"/>
    <property type="match status" value="1"/>
</dbReference>
<evidence type="ECO:0000313" key="1">
    <source>
        <dbReference type="EMBL" id="GAI18481.1"/>
    </source>
</evidence>
<evidence type="ECO:0008006" key="2">
    <source>
        <dbReference type="Google" id="ProtNLM"/>
    </source>
</evidence>
<dbReference type="NCBIfam" id="TIGR00126">
    <property type="entry name" value="deoC"/>
    <property type="match status" value="1"/>
</dbReference>
<dbReference type="GO" id="GO:0009264">
    <property type="term" value="P:deoxyribonucleotide catabolic process"/>
    <property type="evidence" value="ECO:0007669"/>
    <property type="project" value="InterPro"/>
</dbReference>
<dbReference type="PANTHER" id="PTHR10889:SF1">
    <property type="entry name" value="DEOXYRIBOSE-PHOSPHATE ALDOLASE"/>
    <property type="match status" value="1"/>
</dbReference>
<dbReference type="AlphaFoldDB" id="X1MKC1"/>
<dbReference type="InterPro" id="IPR013785">
    <property type="entry name" value="Aldolase_TIM"/>
</dbReference>
<sequence length="101" mass="10770">DKIAKIILETCLLTDEEKVKACELAKEVGLEYVKTSTGYKKGATVPDVKLMHETVAPQLKVKASGGIRTLEDALAMIEAGASRLGTSAGVTLIEAYDKQFG</sequence>
<reference evidence="1" key="1">
    <citation type="journal article" date="2014" name="Front. Microbiol.">
        <title>High frequency of phylogenetically diverse reductive dehalogenase-homologous genes in deep subseafloor sedimentary metagenomes.</title>
        <authorList>
            <person name="Kawai M."/>
            <person name="Futagami T."/>
            <person name="Toyoda A."/>
            <person name="Takaki Y."/>
            <person name="Nishi S."/>
            <person name="Hori S."/>
            <person name="Arai W."/>
            <person name="Tsubouchi T."/>
            <person name="Morono Y."/>
            <person name="Uchiyama I."/>
            <person name="Ito T."/>
            <person name="Fujiyama A."/>
            <person name="Inagaki F."/>
            <person name="Takami H."/>
        </authorList>
    </citation>
    <scope>NUCLEOTIDE SEQUENCE</scope>
    <source>
        <strain evidence="1">Expedition CK06-06</strain>
    </source>
</reference>
<organism evidence="1">
    <name type="scientific">marine sediment metagenome</name>
    <dbReference type="NCBI Taxonomy" id="412755"/>
    <lineage>
        <taxon>unclassified sequences</taxon>
        <taxon>metagenomes</taxon>
        <taxon>ecological metagenomes</taxon>
    </lineage>
</organism>
<dbReference type="InterPro" id="IPR011343">
    <property type="entry name" value="DeoC"/>
</dbReference>
<dbReference type="PANTHER" id="PTHR10889">
    <property type="entry name" value="DEOXYRIBOSE-PHOSPHATE ALDOLASE"/>
    <property type="match status" value="1"/>
</dbReference>
<name>X1MKC1_9ZZZZ</name>